<dbReference type="EC" id="3.1.-.-" evidence="2"/>
<dbReference type="Proteomes" id="UP001597120">
    <property type="component" value="Unassembled WGS sequence"/>
</dbReference>
<keyword evidence="2" id="KW-0378">Hydrolase</keyword>
<dbReference type="SUPFAM" id="SSF53474">
    <property type="entry name" value="alpha/beta-Hydrolases"/>
    <property type="match status" value="1"/>
</dbReference>
<dbReference type="Pfam" id="PF02129">
    <property type="entry name" value="Peptidase_S15"/>
    <property type="match status" value="1"/>
</dbReference>
<gene>
    <name evidence="2" type="ORF">ACFQ03_20775</name>
</gene>
<accession>A0ABW3DGX2</accession>
<dbReference type="RefSeq" id="WP_222126659.1">
    <property type="nucleotide sequence ID" value="NZ_JBHTIU010000085.1"/>
</dbReference>
<dbReference type="PANTHER" id="PTHR47381:SF3">
    <property type="entry name" value="ALPHA_BETA-HYDROLASES SUPERFAMILY PROTEIN"/>
    <property type="match status" value="1"/>
</dbReference>
<feature type="domain" description="Xaa-Pro dipeptidyl-peptidase-like" evidence="1">
    <location>
        <begin position="58"/>
        <end position="210"/>
    </location>
</feature>
<dbReference type="InterPro" id="IPR029058">
    <property type="entry name" value="AB_hydrolase_fold"/>
</dbReference>
<dbReference type="PANTHER" id="PTHR47381">
    <property type="entry name" value="ALPHA/BETA-HYDROLASES SUPERFAMILY PROTEIN"/>
    <property type="match status" value="1"/>
</dbReference>
<proteinExistence type="predicted"/>
<evidence type="ECO:0000313" key="2">
    <source>
        <dbReference type="EMBL" id="MFD0871578.1"/>
    </source>
</evidence>
<evidence type="ECO:0000313" key="3">
    <source>
        <dbReference type="Proteomes" id="UP001597120"/>
    </source>
</evidence>
<organism evidence="2 3">
    <name type="scientific">Paenibacillus residui</name>
    <dbReference type="NCBI Taxonomy" id="629724"/>
    <lineage>
        <taxon>Bacteria</taxon>
        <taxon>Bacillati</taxon>
        <taxon>Bacillota</taxon>
        <taxon>Bacilli</taxon>
        <taxon>Bacillales</taxon>
        <taxon>Paenibacillaceae</taxon>
        <taxon>Paenibacillus</taxon>
    </lineage>
</organism>
<protein>
    <submittedName>
        <fullName evidence="2">Dienelactone hydrolase family protein</fullName>
        <ecNumber evidence="2">3.1.-.-</ecNumber>
    </submittedName>
</protein>
<evidence type="ECO:0000259" key="1">
    <source>
        <dbReference type="Pfam" id="PF02129"/>
    </source>
</evidence>
<dbReference type="Gene3D" id="3.40.50.1820">
    <property type="entry name" value="alpha/beta hydrolase"/>
    <property type="match status" value="1"/>
</dbReference>
<dbReference type="GO" id="GO:0016787">
    <property type="term" value="F:hydrolase activity"/>
    <property type="evidence" value="ECO:0007669"/>
    <property type="project" value="UniProtKB-KW"/>
</dbReference>
<dbReference type="InterPro" id="IPR000383">
    <property type="entry name" value="Xaa-Pro-like_dom"/>
</dbReference>
<reference evidence="3" key="1">
    <citation type="journal article" date="2019" name="Int. J. Syst. Evol. Microbiol.">
        <title>The Global Catalogue of Microorganisms (GCM) 10K type strain sequencing project: providing services to taxonomists for standard genome sequencing and annotation.</title>
        <authorList>
            <consortium name="The Broad Institute Genomics Platform"/>
            <consortium name="The Broad Institute Genome Sequencing Center for Infectious Disease"/>
            <person name="Wu L."/>
            <person name="Ma J."/>
        </authorList>
    </citation>
    <scope>NUCLEOTIDE SEQUENCE [LARGE SCALE GENOMIC DNA]</scope>
    <source>
        <strain evidence="3">CCUG 57263</strain>
    </source>
</reference>
<keyword evidence="3" id="KW-1185">Reference proteome</keyword>
<comment type="caution">
    <text evidence="2">The sequence shown here is derived from an EMBL/GenBank/DDBJ whole genome shotgun (WGS) entry which is preliminary data.</text>
</comment>
<dbReference type="EMBL" id="JBHTIU010000085">
    <property type="protein sequence ID" value="MFD0871578.1"/>
    <property type="molecule type" value="Genomic_DNA"/>
</dbReference>
<sequence length="303" mass="34623">MNLSKDEQREKLYRLLGDLPDRELPVKVQMLAEEKREGYYLEKLLLHLNGIEPVPAYFIRPKDVSVKLPAVLFNHSHGGNYALGKDELLRGNSYLQDPPYAEQLTRMGYAVLSIDAWGFGERRGRSESELFKEMLWNGQVLWGMMVYDSLRAIDYLTTRDDVDETRLATLGMSMGSTMSWWTAALDRRIRVCVDICGLTDYQELIHTRGLDGHGIYYYVPGLLKAFTSSDINALIAPRAHLGLAGNYDKLTPPAGLDRIDAHLRKIYQEEGRPEAWKLVRCPCGHLETAEMRAEVIAFLKQWL</sequence>
<name>A0ABW3DGX2_9BACL</name>